<protein>
    <recommendedName>
        <fullName evidence="1">Large ribosomal subunit protein eL20 domain-containing protein</fullName>
    </recommendedName>
</protein>
<accession>A0A5J5TSW5</accession>
<keyword evidence="3" id="KW-1185">Reference proteome</keyword>
<dbReference type="GO" id="GO:0006412">
    <property type="term" value="P:translation"/>
    <property type="evidence" value="ECO:0007669"/>
    <property type="project" value="InterPro"/>
</dbReference>
<organism evidence="2 3">
    <name type="scientific">Gossypium barbadense</name>
    <name type="common">Sea Island cotton</name>
    <name type="synonym">Hibiscus barbadensis</name>
    <dbReference type="NCBI Taxonomy" id="3634"/>
    <lineage>
        <taxon>Eukaryota</taxon>
        <taxon>Viridiplantae</taxon>
        <taxon>Streptophyta</taxon>
        <taxon>Embryophyta</taxon>
        <taxon>Tracheophyta</taxon>
        <taxon>Spermatophyta</taxon>
        <taxon>Magnoliopsida</taxon>
        <taxon>eudicotyledons</taxon>
        <taxon>Gunneridae</taxon>
        <taxon>Pentapetalae</taxon>
        <taxon>rosids</taxon>
        <taxon>malvids</taxon>
        <taxon>Malvales</taxon>
        <taxon>Malvaceae</taxon>
        <taxon>Malvoideae</taxon>
        <taxon>Gossypium</taxon>
    </lineage>
</organism>
<sequence length="56" mass="6778">MIIPFLFAGSWLKIFEKNPTKIKNYGKWLRYQSRTSYQNMYKEYHDTTLNGAVEQK</sequence>
<dbReference type="PANTHER" id="PTHR10052">
    <property type="entry name" value="60S RIBOSOMAL PROTEIN L18A"/>
    <property type="match status" value="1"/>
</dbReference>
<dbReference type="EMBL" id="CM018212">
    <property type="protein sequence ID" value="KAB2058716.1"/>
    <property type="molecule type" value="Genomic_DNA"/>
</dbReference>
<proteinExistence type="predicted"/>
<reference evidence="3" key="1">
    <citation type="journal article" date="2020" name="Nat. Genet.">
        <title>Genomic diversifications of five Gossypium allopolyploid species and their impact on cotton improvement.</title>
        <authorList>
            <person name="Chen Z.J."/>
            <person name="Sreedasyam A."/>
            <person name="Ando A."/>
            <person name="Song Q."/>
            <person name="De Santiago L.M."/>
            <person name="Hulse-Kemp A.M."/>
            <person name="Ding M."/>
            <person name="Ye W."/>
            <person name="Kirkbride R.C."/>
            <person name="Jenkins J."/>
            <person name="Plott C."/>
            <person name="Lovell J."/>
            <person name="Lin Y.M."/>
            <person name="Vaughn R."/>
            <person name="Liu B."/>
            <person name="Simpson S."/>
            <person name="Scheffler B.E."/>
            <person name="Wen L."/>
            <person name="Saski C.A."/>
            <person name="Grover C.E."/>
            <person name="Hu G."/>
            <person name="Conover J.L."/>
            <person name="Carlson J.W."/>
            <person name="Shu S."/>
            <person name="Boston L.B."/>
            <person name="Williams M."/>
            <person name="Peterson D.G."/>
            <person name="McGee K."/>
            <person name="Jones D.C."/>
            <person name="Wendel J.F."/>
            <person name="Stelly D.M."/>
            <person name="Grimwood J."/>
            <person name="Schmutz J."/>
        </authorList>
    </citation>
    <scope>NUCLEOTIDE SEQUENCE [LARGE SCALE GENOMIC DNA]</scope>
    <source>
        <strain evidence="3">cv. 3-79</strain>
    </source>
</reference>
<dbReference type="InterPro" id="IPR021138">
    <property type="entry name" value="Ribosomal_eL20_eukaryotes"/>
</dbReference>
<dbReference type="GO" id="GO:0005840">
    <property type="term" value="C:ribosome"/>
    <property type="evidence" value="ECO:0007669"/>
    <property type="project" value="InterPro"/>
</dbReference>
<dbReference type="Proteomes" id="UP000327439">
    <property type="component" value="Chromosome A11"/>
</dbReference>
<feature type="domain" description="Large ribosomal subunit protein eL20" evidence="1">
    <location>
        <begin position="30"/>
        <end position="55"/>
    </location>
</feature>
<dbReference type="Pfam" id="PF01775">
    <property type="entry name" value="Ribosomal_L18A"/>
    <property type="match status" value="1"/>
</dbReference>
<gene>
    <name evidence="2" type="ORF">ES319_A11G252900v1</name>
</gene>
<dbReference type="InterPro" id="IPR023573">
    <property type="entry name" value="Ribosomal_eL20_dom"/>
</dbReference>
<dbReference type="Gene3D" id="3.10.20.10">
    <property type="match status" value="1"/>
</dbReference>
<dbReference type="SUPFAM" id="SSF160374">
    <property type="entry name" value="RplX-like"/>
    <property type="match status" value="1"/>
</dbReference>
<dbReference type="GO" id="GO:0003735">
    <property type="term" value="F:structural constituent of ribosome"/>
    <property type="evidence" value="ECO:0007669"/>
    <property type="project" value="InterPro"/>
</dbReference>
<dbReference type="OrthoDB" id="1294322at2759"/>
<evidence type="ECO:0000259" key="1">
    <source>
        <dbReference type="Pfam" id="PF01775"/>
    </source>
</evidence>
<evidence type="ECO:0000313" key="3">
    <source>
        <dbReference type="Proteomes" id="UP000327439"/>
    </source>
</evidence>
<dbReference type="AlphaFoldDB" id="A0A5J5TSW5"/>
<name>A0A5J5TSW5_GOSBA</name>
<evidence type="ECO:0000313" key="2">
    <source>
        <dbReference type="EMBL" id="KAB2058716.1"/>
    </source>
</evidence>